<dbReference type="Pfam" id="PF25917">
    <property type="entry name" value="BSH_RND"/>
    <property type="match status" value="1"/>
</dbReference>
<gene>
    <name evidence="7" type="ORF">NIES2119_03375</name>
</gene>
<feature type="domain" description="Multidrug resistance protein MdtA-like beta-barrel" evidence="5">
    <location>
        <begin position="365"/>
        <end position="425"/>
    </location>
</feature>
<dbReference type="InterPro" id="IPR058626">
    <property type="entry name" value="MdtA-like_b-barrel"/>
</dbReference>
<comment type="subcellular location">
    <subcellularLocation>
        <location evidence="1">Cell membrane</location>
    </subcellularLocation>
</comment>
<accession>A0A1U7IRC9</accession>
<dbReference type="EMBL" id="MRCE01000003">
    <property type="protein sequence ID" value="OKH40001.1"/>
    <property type="molecule type" value="Genomic_DNA"/>
</dbReference>
<dbReference type="Proteomes" id="UP000185860">
    <property type="component" value="Unassembled WGS sequence"/>
</dbReference>
<dbReference type="AlphaFoldDB" id="A0A1U7IRC9"/>
<name>A0A1U7IRC9_9CYAN</name>
<dbReference type="GO" id="GO:0015562">
    <property type="term" value="F:efflux transmembrane transporter activity"/>
    <property type="evidence" value="ECO:0007669"/>
    <property type="project" value="TreeGrafter"/>
</dbReference>
<evidence type="ECO:0000259" key="6">
    <source>
        <dbReference type="Pfam" id="PF25975"/>
    </source>
</evidence>
<dbReference type="InterPro" id="IPR058625">
    <property type="entry name" value="MdtA-like_BSH"/>
</dbReference>
<feature type="coiled-coil region" evidence="3">
    <location>
        <begin position="120"/>
        <end position="269"/>
    </location>
</feature>
<dbReference type="Gene3D" id="1.10.287.470">
    <property type="entry name" value="Helix hairpin bin"/>
    <property type="match status" value="3"/>
</dbReference>
<feature type="domain" description="Multidrug resistance protein MdtA-like barrel-sandwich hybrid" evidence="4">
    <location>
        <begin position="80"/>
        <end position="346"/>
    </location>
</feature>
<comment type="similarity">
    <text evidence="2">Belongs to the membrane fusion protein (MFP) (TC 8.A.1) family.</text>
</comment>
<evidence type="ECO:0000256" key="2">
    <source>
        <dbReference type="ARBA" id="ARBA00009477"/>
    </source>
</evidence>
<evidence type="ECO:0000313" key="7">
    <source>
        <dbReference type="EMBL" id="OKH40001.1"/>
    </source>
</evidence>
<comment type="caution">
    <text evidence="7">The sequence shown here is derived from an EMBL/GenBank/DDBJ whole genome shotgun (WGS) entry which is preliminary data.</text>
</comment>
<evidence type="ECO:0000256" key="3">
    <source>
        <dbReference type="SAM" id="Coils"/>
    </source>
</evidence>
<dbReference type="Gene3D" id="2.40.30.170">
    <property type="match status" value="1"/>
</dbReference>
<dbReference type="Gene3D" id="2.40.50.100">
    <property type="match status" value="2"/>
</dbReference>
<dbReference type="PANTHER" id="PTHR30469:SF39">
    <property type="entry name" value="SLL0180 PROTEIN"/>
    <property type="match status" value="1"/>
</dbReference>
<evidence type="ECO:0000259" key="4">
    <source>
        <dbReference type="Pfam" id="PF25917"/>
    </source>
</evidence>
<dbReference type="InterPro" id="IPR006143">
    <property type="entry name" value="RND_pump_MFP"/>
</dbReference>
<dbReference type="GO" id="GO:1990281">
    <property type="term" value="C:efflux pump complex"/>
    <property type="evidence" value="ECO:0007669"/>
    <property type="project" value="TreeGrafter"/>
</dbReference>
<dbReference type="Gene3D" id="2.40.420.20">
    <property type="match status" value="1"/>
</dbReference>
<dbReference type="PANTHER" id="PTHR30469">
    <property type="entry name" value="MULTIDRUG RESISTANCE PROTEIN MDTA"/>
    <property type="match status" value="1"/>
</dbReference>
<feature type="domain" description="CzcB-like C-terminal circularly permuted SH3-like" evidence="6">
    <location>
        <begin position="432"/>
        <end position="496"/>
    </location>
</feature>
<protein>
    <submittedName>
        <fullName evidence="7">Uncharacterized protein</fullName>
    </submittedName>
</protein>
<organism evidence="7 8">
    <name type="scientific">[Phormidium ambiguum] IAM M-71</name>
    <dbReference type="NCBI Taxonomy" id="454136"/>
    <lineage>
        <taxon>Bacteria</taxon>
        <taxon>Bacillati</taxon>
        <taxon>Cyanobacteriota</taxon>
        <taxon>Cyanophyceae</taxon>
        <taxon>Oscillatoriophycideae</taxon>
        <taxon>Aerosakkonematales</taxon>
        <taxon>Aerosakkonemataceae</taxon>
        <taxon>Floridanema</taxon>
    </lineage>
</organism>
<keyword evidence="3" id="KW-0175">Coiled coil</keyword>
<sequence length="510" mass="53874">MTKLHIAATNKKKINISFPTQLISTVLLVSLTSTACSQQKQPAATAGAAPPAVPVKLLTIETSKIQDINQYQGQLQAVERVSLAPQTSGRIQKILVSQGQSVNTGTPIMQLSPERSQADVQGAQAQVKAQQSNLANAQAQVQAQQSSLANAQAQVKAQESNLANAQARVTSAQADVARQQAQVEAARAEIQARQGELQLAQVNYDRARSLVTQGALPRQELDQRAAQLNNARAAVNVANQQLAAAQKSLASAQANVTAAQSTVTQAQANIRSAQAGVTQAQANIKAAQAGVSQAQAGVSQAEASVKGATTSLGYNQIVAPINGVVGIIPVRVGDFVNTGQQVTTIIQNDAFELQIPVSVQRTPQLKMGLPVQIINPQNNQPAITGSINFISPQIDQASQTILTKALFQNIKGYLRDQLNVTARIVWGESTGIAIPTESVTRIGNQPFVFVAEESKDKEGKAQTIVNQRPVQLGPIQGSNFQVTEGLKAGERIAVSNILRLRNGVPITAEP</sequence>
<proteinExistence type="inferred from homology"/>
<dbReference type="Pfam" id="PF25944">
    <property type="entry name" value="Beta-barrel_RND"/>
    <property type="match status" value="1"/>
</dbReference>
<dbReference type="SUPFAM" id="SSF111369">
    <property type="entry name" value="HlyD-like secretion proteins"/>
    <property type="match status" value="2"/>
</dbReference>
<evidence type="ECO:0000313" key="8">
    <source>
        <dbReference type="Proteomes" id="UP000185860"/>
    </source>
</evidence>
<dbReference type="RefSeq" id="WP_073592064.1">
    <property type="nucleotide sequence ID" value="NZ_MRCE01000003.1"/>
</dbReference>
<dbReference type="OrthoDB" id="5379451at2"/>
<dbReference type="STRING" id="454136.NIES2119_03375"/>
<dbReference type="NCBIfam" id="TIGR01730">
    <property type="entry name" value="RND_mfp"/>
    <property type="match status" value="1"/>
</dbReference>
<dbReference type="InterPro" id="IPR058649">
    <property type="entry name" value="CzcB_C"/>
</dbReference>
<evidence type="ECO:0000259" key="5">
    <source>
        <dbReference type="Pfam" id="PF25944"/>
    </source>
</evidence>
<dbReference type="Pfam" id="PF25975">
    <property type="entry name" value="CzcB_C"/>
    <property type="match status" value="1"/>
</dbReference>
<evidence type="ECO:0000256" key="1">
    <source>
        <dbReference type="ARBA" id="ARBA00004236"/>
    </source>
</evidence>
<reference evidence="7 8" key="1">
    <citation type="submission" date="2016-11" db="EMBL/GenBank/DDBJ databases">
        <title>Draft Genome Sequences of Nine Cyanobacterial Strains from Diverse Habitats.</title>
        <authorList>
            <person name="Zhu T."/>
            <person name="Hou S."/>
            <person name="Lu X."/>
            <person name="Hess W.R."/>
        </authorList>
    </citation>
    <scope>NUCLEOTIDE SEQUENCE [LARGE SCALE GENOMIC DNA]</scope>
    <source>
        <strain evidence="7 8">IAM M-71</strain>
    </source>
</reference>